<dbReference type="EMBL" id="CP002529">
    <property type="protein sequence ID" value="ADY01596.1"/>
    <property type="molecule type" value="Genomic_DNA"/>
</dbReference>
<protein>
    <submittedName>
        <fullName evidence="5">CRISPR-associated HD domain protein</fullName>
    </submittedName>
</protein>
<dbReference type="NCBIfam" id="TIGR01596">
    <property type="entry name" value="cas3_HD"/>
    <property type="match status" value="1"/>
</dbReference>
<dbReference type="KEGG" id="vmo:VMUT_1391"/>
<dbReference type="eggNOG" id="arCOG01443">
    <property type="taxonomic scope" value="Archaea"/>
</dbReference>
<dbReference type="Gene3D" id="1.10.3210.30">
    <property type="match status" value="1"/>
</dbReference>
<dbReference type="HOGENOM" id="CLU_1182928_0_0_2"/>
<keyword evidence="3" id="KW-0051">Antiviral defense</keyword>
<dbReference type="CDD" id="cd09641">
    <property type="entry name" value="Cas3''_I"/>
    <property type="match status" value="1"/>
</dbReference>
<dbReference type="RefSeq" id="WP_013604758.1">
    <property type="nucleotide sequence ID" value="NC_015151.1"/>
</dbReference>
<dbReference type="InterPro" id="IPR038257">
    <property type="entry name" value="CRISPR-assoc_Cas3_HD_sf"/>
</dbReference>
<dbReference type="PROSITE" id="PS51643">
    <property type="entry name" value="HD_CAS3"/>
    <property type="match status" value="1"/>
</dbReference>
<keyword evidence="2" id="KW-0378">Hydrolase</keyword>
<evidence type="ECO:0000313" key="5">
    <source>
        <dbReference type="EMBL" id="ADY01596.1"/>
    </source>
</evidence>
<name>F0QSS9_VULM7</name>
<evidence type="ECO:0000256" key="1">
    <source>
        <dbReference type="ARBA" id="ARBA00022723"/>
    </source>
</evidence>
<dbReference type="GeneID" id="10289043"/>
<keyword evidence="1" id="KW-0479">Metal-binding</keyword>
<evidence type="ECO:0000259" key="4">
    <source>
        <dbReference type="PROSITE" id="PS51643"/>
    </source>
</evidence>
<evidence type="ECO:0000313" key="6">
    <source>
        <dbReference type="Proteomes" id="UP000007485"/>
    </source>
</evidence>
<dbReference type="GO" id="GO:0046872">
    <property type="term" value="F:metal ion binding"/>
    <property type="evidence" value="ECO:0007669"/>
    <property type="project" value="UniProtKB-KW"/>
</dbReference>
<feature type="domain" description="HD Cas3-type" evidence="4">
    <location>
        <begin position="11"/>
        <end position="225"/>
    </location>
</feature>
<sequence>MCWANYPNHGIKEKLEPLGIHLINVAEGMLKHPDFKRISKKLSKAYGIDTKVSQDIIFLIGLLHDIGKAHTKYQRELEKGFSKHEFYSAFAVNYVLTTRNVDETIKTLITYPIMLHHYAQRYDANKAYGGVSNELGIKESPVLPIHKQCIKDVIKALTYGESTVVSDLGKDIINELIKEVKTSNVLYLYPLGNDPLKPLQSIIQQNRWFGITALTGILNEVDGKTARRNRRDKI</sequence>
<dbReference type="Pfam" id="PF01966">
    <property type="entry name" value="HD"/>
    <property type="match status" value="1"/>
</dbReference>
<proteinExistence type="predicted"/>
<dbReference type="InterPro" id="IPR006674">
    <property type="entry name" value="HD_domain"/>
</dbReference>
<dbReference type="GO" id="GO:0016787">
    <property type="term" value="F:hydrolase activity"/>
    <property type="evidence" value="ECO:0007669"/>
    <property type="project" value="UniProtKB-KW"/>
</dbReference>
<dbReference type="AlphaFoldDB" id="F0QSS9"/>
<accession>F0QSS9</accession>
<evidence type="ECO:0000256" key="2">
    <source>
        <dbReference type="ARBA" id="ARBA00022801"/>
    </source>
</evidence>
<evidence type="ECO:0000256" key="3">
    <source>
        <dbReference type="ARBA" id="ARBA00023118"/>
    </source>
</evidence>
<organism evidence="5 6">
    <name type="scientific">Vulcanisaeta moutnovskia (strain 768-28)</name>
    <dbReference type="NCBI Taxonomy" id="985053"/>
    <lineage>
        <taxon>Archaea</taxon>
        <taxon>Thermoproteota</taxon>
        <taxon>Thermoprotei</taxon>
        <taxon>Thermoproteales</taxon>
        <taxon>Thermoproteaceae</taxon>
        <taxon>Vulcanisaeta</taxon>
    </lineage>
</organism>
<keyword evidence="6" id="KW-1185">Reference proteome</keyword>
<gene>
    <name evidence="5" type="ordered locus">VMUT_1391</name>
</gene>
<dbReference type="GO" id="GO:0051607">
    <property type="term" value="P:defense response to virus"/>
    <property type="evidence" value="ECO:0007669"/>
    <property type="project" value="UniProtKB-KW"/>
</dbReference>
<dbReference type="Proteomes" id="UP000007485">
    <property type="component" value="Chromosome"/>
</dbReference>
<dbReference type="STRING" id="985053.VMUT_1391"/>
<reference evidence="5 6" key="1">
    <citation type="journal article" date="2011" name="J. Bacteriol.">
        <title>Complete genome sequence of 'Vulcanisaeta moutnovskia' strain 768-28, a novel member of the hyperthermophilic crenarchaeal genus vulcanisaeta.</title>
        <authorList>
            <person name="Gumerov V.M."/>
            <person name="Mardanov A.V."/>
            <person name="Beletsky A.V."/>
            <person name="Prokofeva M.I."/>
            <person name="Bonch-Osmolovskaya E.A."/>
            <person name="Ravin N.V."/>
            <person name="Skryabin K.G."/>
        </authorList>
    </citation>
    <scope>NUCLEOTIDE SEQUENCE [LARGE SCALE GENOMIC DNA]</scope>
    <source>
        <strain evidence="5 6">768-28</strain>
    </source>
</reference>
<dbReference type="SUPFAM" id="SSF109604">
    <property type="entry name" value="HD-domain/PDEase-like"/>
    <property type="match status" value="1"/>
</dbReference>
<dbReference type="InterPro" id="IPR006483">
    <property type="entry name" value="CRISPR-assoc_Cas3_HD"/>
</dbReference>